<dbReference type="Pfam" id="PF00069">
    <property type="entry name" value="Pkinase"/>
    <property type="match status" value="1"/>
</dbReference>
<evidence type="ECO:0000256" key="4">
    <source>
        <dbReference type="ARBA" id="ARBA00047811"/>
    </source>
</evidence>
<dbReference type="GO" id="GO:0005524">
    <property type="term" value="F:ATP binding"/>
    <property type="evidence" value="ECO:0007669"/>
    <property type="project" value="UniProtKB-KW"/>
</dbReference>
<feature type="region of interest" description="Disordered" evidence="6">
    <location>
        <begin position="52"/>
        <end position="90"/>
    </location>
</feature>
<reference evidence="8 9" key="1">
    <citation type="journal article" date="2021" name="Nat. Commun.">
        <title>Genetic determinants of endophytism in the Arabidopsis root mycobiome.</title>
        <authorList>
            <person name="Mesny F."/>
            <person name="Miyauchi S."/>
            <person name="Thiergart T."/>
            <person name="Pickel B."/>
            <person name="Atanasova L."/>
            <person name="Karlsson M."/>
            <person name="Huettel B."/>
            <person name="Barry K.W."/>
            <person name="Haridas S."/>
            <person name="Chen C."/>
            <person name="Bauer D."/>
            <person name="Andreopoulos W."/>
            <person name="Pangilinan J."/>
            <person name="LaButti K."/>
            <person name="Riley R."/>
            <person name="Lipzen A."/>
            <person name="Clum A."/>
            <person name="Drula E."/>
            <person name="Henrissat B."/>
            <person name="Kohler A."/>
            <person name="Grigoriev I.V."/>
            <person name="Martin F.M."/>
            <person name="Hacquard S."/>
        </authorList>
    </citation>
    <scope>NUCLEOTIDE SEQUENCE [LARGE SCALE GENOMIC DNA]</scope>
    <source>
        <strain evidence="8 9">MPI-CAGE-CH-0241</strain>
    </source>
</reference>
<comment type="catalytic activity">
    <reaction evidence="5">
        <text>L-seryl-[protein] + ATP = O-phospho-L-seryl-[protein] + ADP + H(+)</text>
        <dbReference type="Rhea" id="RHEA:17989"/>
        <dbReference type="Rhea" id="RHEA-COMP:9863"/>
        <dbReference type="Rhea" id="RHEA-COMP:11604"/>
        <dbReference type="ChEBI" id="CHEBI:15378"/>
        <dbReference type="ChEBI" id="CHEBI:29999"/>
        <dbReference type="ChEBI" id="CHEBI:30616"/>
        <dbReference type="ChEBI" id="CHEBI:83421"/>
        <dbReference type="ChEBI" id="CHEBI:456216"/>
        <dbReference type="EC" id="2.7.11.22"/>
    </reaction>
</comment>
<keyword evidence="8" id="KW-0808">Transferase</keyword>
<protein>
    <recommendedName>
        <fullName evidence="1">cyclin-dependent kinase</fullName>
        <ecNumber evidence="1">2.7.11.22</ecNumber>
    </recommendedName>
</protein>
<gene>
    <name evidence="8" type="ORF">B0T10DRAFT_257706</name>
</gene>
<sequence length="407" mass="44878">MDSSTHDIQEWKSALSATDRYSIIQSISESLGNNVVEAIAIEQAAFQVSSTREDYDTACRPTASPPPQRDDQNADDSQGENSDDAGLQIGPYKNCVPVSEGITSQVYRSGDCALKVIVSYHNIEPHNPQREVKILKTLREPCISLVDVFRDREQQLVLVFPFKPYTLADLIDKQAISLPQVRVIFTDVLNALKDIHGQGIIHRDVKPSAVLLDSPDGPAFLSDFGTAWHPEFSANSEPAKNKVLDIGTGPYRAPETLFGNVEYGASVDMWSLGVMLSEVIRTPPEPIFESRPAHEDGSQLGLILSIFKTLGTPTPETWPEAKAFKVAPFELWTVFPVRSWDDILPNVDSDFRDLVASLLRYDGNRATSEQALKHPCLTISRPSMASDLDKVEAGVIRATPATLYSIV</sequence>
<dbReference type="EC" id="2.7.11.22" evidence="1"/>
<evidence type="ECO:0000256" key="5">
    <source>
        <dbReference type="ARBA" id="ARBA00048367"/>
    </source>
</evidence>
<evidence type="ECO:0000259" key="7">
    <source>
        <dbReference type="PROSITE" id="PS50011"/>
    </source>
</evidence>
<keyword evidence="8" id="KW-0418">Kinase</keyword>
<dbReference type="AlphaFoldDB" id="A0A9P8WB55"/>
<dbReference type="GO" id="GO:0010468">
    <property type="term" value="P:regulation of gene expression"/>
    <property type="evidence" value="ECO:0007669"/>
    <property type="project" value="TreeGrafter"/>
</dbReference>
<dbReference type="GO" id="GO:0005737">
    <property type="term" value="C:cytoplasm"/>
    <property type="evidence" value="ECO:0007669"/>
    <property type="project" value="TreeGrafter"/>
</dbReference>
<dbReference type="GO" id="GO:0005634">
    <property type="term" value="C:nucleus"/>
    <property type="evidence" value="ECO:0007669"/>
    <property type="project" value="TreeGrafter"/>
</dbReference>
<dbReference type="Gene3D" id="3.30.200.20">
    <property type="entry name" value="Phosphorylase Kinase, domain 1"/>
    <property type="match status" value="1"/>
</dbReference>
<dbReference type="SMART" id="SM00220">
    <property type="entry name" value="S_TKc"/>
    <property type="match status" value="1"/>
</dbReference>
<evidence type="ECO:0000313" key="8">
    <source>
        <dbReference type="EMBL" id="KAH6894595.1"/>
    </source>
</evidence>
<comment type="caution">
    <text evidence="8">The sequence shown here is derived from an EMBL/GenBank/DDBJ whole genome shotgun (WGS) entry which is preliminary data.</text>
</comment>
<dbReference type="GO" id="GO:0000082">
    <property type="term" value="P:G1/S transition of mitotic cell cycle"/>
    <property type="evidence" value="ECO:0007669"/>
    <property type="project" value="TreeGrafter"/>
</dbReference>
<dbReference type="PANTHER" id="PTHR24056">
    <property type="entry name" value="CELL DIVISION PROTEIN KINASE"/>
    <property type="match status" value="1"/>
</dbReference>
<dbReference type="InterPro" id="IPR050108">
    <property type="entry name" value="CDK"/>
</dbReference>
<dbReference type="GO" id="GO:0030332">
    <property type="term" value="F:cyclin binding"/>
    <property type="evidence" value="ECO:0007669"/>
    <property type="project" value="TreeGrafter"/>
</dbReference>
<organism evidence="8 9">
    <name type="scientific">Thelonectria olida</name>
    <dbReference type="NCBI Taxonomy" id="1576542"/>
    <lineage>
        <taxon>Eukaryota</taxon>
        <taxon>Fungi</taxon>
        <taxon>Dikarya</taxon>
        <taxon>Ascomycota</taxon>
        <taxon>Pezizomycotina</taxon>
        <taxon>Sordariomycetes</taxon>
        <taxon>Hypocreomycetidae</taxon>
        <taxon>Hypocreales</taxon>
        <taxon>Nectriaceae</taxon>
        <taxon>Thelonectria</taxon>
    </lineage>
</organism>
<dbReference type="OrthoDB" id="413582at2759"/>
<dbReference type="SUPFAM" id="SSF56112">
    <property type="entry name" value="Protein kinase-like (PK-like)"/>
    <property type="match status" value="1"/>
</dbReference>
<evidence type="ECO:0000256" key="6">
    <source>
        <dbReference type="SAM" id="MobiDB-lite"/>
    </source>
</evidence>
<evidence type="ECO:0000256" key="3">
    <source>
        <dbReference type="ARBA" id="ARBA00022840"/>
    </source>
</evidence>
<dbReference type="PROSITE" id="PS50011">
    <property type="entry name" value="PROTEIN_KINASE_DOM"/>
    <property type="match status" value="1"/>
</dbReference>
<dbReference type="InterPro" id="IPR000719">
    <property type="entry name" value="Prot_kinase_dom"/>
</dbReference>
<dbReference type="GO" id="GO:0010389">
    <property type="term" value="P:regulation of G2/M transition of mitotic cell cycle"/>
    <property type="evidence" value="ECO:0007669"/>
    <property type="project" value="TreeGrafter"/>
</dbReference>
<name>A0A9P8WB55_9HYPO</name>
<proteinExistence type="predicted"/>
<comment type="catalytic activity">
    <reaction evidence="4">
        <text>L-threonyl-[protein] + ATP = O-phospho-L-threonyl-[protein] + ADP + H(+)</text>
        <dbReference type="Rhea" id="RHEA:46608"/>
        <dbReference type="Rhea" id="RHEA-COMP:11060"/>
        <dbReference type="Rhea" id="RHEA-COMP:11605"/>
        <dbReference type="ChEBI" id="CHEBI:15378"/>
        <dbReference type="ChEBI" id="CHEBI:30013"/>
        <dbReference type="ChEBI" id="CHEBI:30616"/>
        <dbReference type="ChEBI" id="CHEBI:61977"/>
        <dbReference type="ChEBI" id="CHEBI:456216"/>
        <dbReference type="EC" id="2.7.11.22"/>
    </reaction>
</comment>
<dbReference type="EMBL" id="JAGPYM010000005">
    <property type="protein sequence ID" value="KAH6894595.1"/>
    <property type="molecule type" value="Genomic_DNA"/>
</dbReference>
<evidence type="ECO:0000256" key="1">
    <source>
        <dbReference type="ARBA" id="ARBA00012425"/>
    </source>
</evidence>
<evidence type="ECO:0000256" key="2">
    <source>
        <dbReference type="ARBA" id="ARBA00022741"/>
    </source>
</evidence>
<dbReference type="GO" id="GO:0004693">
    <property type="term" value="F:cyclin-dependent protein serine/threonine kinase activity"/>
    <property type="evidence" value="ECO:0007669"/>
    <property type="project" value="UniProtKB-EC"/>
</dbReference>
<keyword evidence="3" id="KW-0067">ATP-binding</keyword>
<dbReference type="PANTHER" id="PTHR24056:SF576">
    <property type="entry name" value="SERINE_THREONINE-PROTEIN KINASE CSK1"/>
    <property type="match status" value="1"/>
</dbReference>
<feature type="compositionally biased region" description="Acidic residues" evidence="6">
    <location>
        <begin position="73"/>
        <end position="83"/>
    </location>
</feature>
<accession>A0A9P8WB55</accession>
<dbReference type="InterPro" id="IPR011009">
    <property type="entry name" value="Kinase-like_dom_sf"/>
</dbReference>
<dbReference type="Proteomes" id="UP000777438">
    <property type="component" value="Unassembled WGS sequence"/>
</dbReference>
<evidence type="ECO:0000313" key="9">
    <source>
        <dbReference type="Proteomes" id="UP000777438"/>
    </source>
</evidence>
<dbReference type="GO" id="GO:0000307">
    <property type="term" value="C:cyclin-dependent protein kinase holoenzyme complex"/>
    <property type="evidence" value="ECO:0007669"/>
    <property type="project" value="TreeGrafter"/>
</dbReference>
<keyword evidence="9" id="KW-1185">Reference proteome</keyword>
<dbReference type="GO" id="GO:0007165">
    <property type="term" value="P:signal transduction"/>
    <property type="evidence" value="ECO:0007669"/>
    <property type="project" value="TreeGrafter"/>
</dbReference>
<feature type="domain" description="Protein kinase" evidence="7">
    <location>
        <begin position="92"/>
        <end position="377"/>
    </location>
</feature>
<keyword evidence="2" id="KW-0547">Nucleotide-binding</keyword>
<dbReference type="Gene3D" id="1.10.510.10">
    <property type="entry name" value="Transferase(Phosphotransferase) domain 1"/>
    <property type="match status" value="1"/>
</dbReference>